<accession>A0ABR3PVY1</accession>
<dbReference type="SUPFAM" id="SSF103473">
    <property type="entry name" value="MFS general substrate transporter"/>
    <property type="match status" value="1"/>
</dbReference>
<dbReference type="Pfam" id="PF00083">
    <property type="entry name" value="Sugar_tr"/>
    <property type="match status" value="1"/>
</dbReference>
<feature type="transmembrane region" description="Helical" evidence="6">
    <location>
        <begin position="475"/>
        <end position="495"/>
    </location>
</feature>
<comment type="caution">
    <text evidence="8">The sequence shown here is derived from an EMBL/GenBank/DDBJ whole genome shotgun (WGS) entry which is preliminary data.</text>
</comment>
<dbReference type="InterPro" id="IPR050360">
    <property type="entry name" value="MFS_Sugar_Transporters"/>
</dbReference>
<evidence type="ECO:0000256" key="3">
    <source>
        <dbReference type="ARBA" id="ARBA00022692"/>
    </source>
</evidence>
<evidence type="ECO:0000256" key="5">
    <source>
        <dbReference type="ARBA" id="ARBA00023136"/>
    </source>
</evidence>
<keyword evidence="5 6" id="KW-0472">Membrane</keyword>
<dbReference type="Proteomes" id="UP001565368">
    <property type="component" value="Unassembled WGS sequence"/>
</dbReference>
<keyword evidence="4 6" id="KW-1133">Transmembrane helix</keyword>
<evidence type="ECO:0000259" key="7">
    <source>
        <dbReference type="PROSITE" id="PS50850"/>
    </source>
</evidence>
<dbReference type="PROSITE" id="PS50850">
    <property type="entry name" value="MFS"/>
    <property type="match status" value="1"/>
</dbReference>
<dbReference type="EMBL" id="JBBXJM010000006">
    <property type="protein sequence ID" value="KAL1406611.1"/>
    <property type="molecule type" value="Genomic_DNA"/>
</dbReference>
<dbReference type="InterPro" id="IPR005829">
    <property type="entry name" value="Sugar_transporter_CS"/>
</dbReference>
<dbReference type="GeneID" id="95989360"/>
<feature type="transmembrane region" description="Helical" evidence="6">
    <location>
        <begin position="163"/>
        <end position="182"/>
    </location>
</feature>
<gene>
    <name evidence="8" type="ORF">Q8F55_008317</name>
</gene>
<evidence type="ECO:0000256" key="4">
    <source>
        <dbReference type="ARBA" id="ARBA00022989"/>
    </source>
</evidence>
<protein>
    <recommendedName>
        <fullName evidence="7">Major facilitator superfamily (MFS) profile domain-containing protein</fullName>
    </recommendedName>
</protein>
<feature type="transmembrane region" description="Helical" evidence="6">
    <location>
        <begin position="227"/>
        <end position="246"/>
    </location>
</feature>
<dbReference type="PANTHER" id="PTHR48022">
    <property type="entry name" value="PLASTIDIC GLUCOSE TRANSPORTER 4"/>
    <property type="match status" value="1"/>
</dbReference>
<reference evidence="8 9" key="1">
    <citation type="submission" date="2023-08" db="EMBL/GenBank/DDBJ databases">
        <title>Annotated Genome Sequence of Vanrija albida AlHP1.</title>
        <authorList>
            <person name="Herzog R."/>
        </authorList>
    </citation>
    <scope>NUCLEOTIDE SEQUENCE [LARGE SCALE GENOMIC DNA]</scope>
    <source>
        <strain evidence="8 9">AlHP1</strain>
    </source>
</reference>
<evidence type="ECO:0000313" key="9">
    <source>
        <dbReference type="Proteomes" id="UP001565368"/>
    </source>
</evidence>
<proteinExistence type="inferred from homology"/>
<organism evidence="8 9">
    <name type="scientific">Vanrija albida</name>
    <dbReference type="NCBI Taxonomy" id="181172"/>
    <lineage>
        <taxon>Eukaryota</taxon>
        <taxon>Fungi</taxon>
        <taxon>Dikarya</taxon>
        <taxon>Basidiomycota</taxon>
        <taxon>Agaricomycotina</taxon>
        <taxon>Tremellomycetes</taxon>
        <taxon>Trichosporonales</taxon>
        <taxon>Trichosporonaceae</taxon>
        <taxon>Vanrija</taxon>
    </lineage>
</organism>
<feature type="domain" description="Major facilitator superfamily (MFS) profile" evidence="7">
    <location>
        <begin position="64"/>
        <end position="499"/>
    </location>
</feature>
<feature type="transmembrane region" description="Helical" evidence="6">
    <location>
        <begin position="107"/>
        <end position="125"/>
    </location>
</feature>
<feature type="transmembrane region" description="Helical" evidence="6">
    <location>
        <begin position="194"/>
        <end position="215"/>
    </location>
</feature>
<feature type="transmembrane region" description="Helical" evidence="6">
    <location>
        <begin position="354"/>
        <end position="375"/>
    </location>
</feature>
<feature type="transmembrane region" description="Helical" evidence="6">
    <location>
        <begin position="61"/>
        <end position="87"/>
    </location>
</feature>
<evidence type="ECO:0000256" key="1">
    <source>
        <dbReference type="ARBA" id="ARBA00004141"/>
    </source>
</evidence>
<comment type="subcellular location">
    <subcellularLocation>
        <location evidence="1">Membrane</location>
        <topology evidence="1">Multi-pass membrane protein</topology>
    </subcellularLocation>
</comment>
<dbReference type="PANTHER" id="PTHR48022:SF68">
    <property type="entry name" value="MAJOR FACILITATOR SUPERFAMILY (MFS) PROFILE DOMAIN-CONTAINING PROTEIN-RELATED"/>
    <property type="match status" value="1"/>
</dbReference>
<dbReference type="Gene3D" id="1.20.1250.20">
    <property type="entry name" value="MFS general substrate transporter like domains"/>
    <property type="match status" value="1"/>
</dbReference>
<evidence type="ECO:0000313" key="8">
    <source>
        <dbReference type="EMBL" id="KAL1406611.1"/>
    </source>
</evidence>
<feature type="transmembrane region" description="Helical" evidence="6">
    <location>
        <begin position="382"/>
        <end position="404"/>
    </location>
</feature>
<sequence>MSQRPEVSAYDEKAEVNHVETRDGAVDGVIIQKATEYSDTQLKSELDTFGLWQSIKVFKRIILICFAAGLCAALDGYQHQMIASIVANKGFIRQFAEGGTKLDPKHVSTFGGVYSAGMVLGQFCVQWPLEWLGRRGGVWVCCVILALAAMTECLSKVWWNWTIARLIAGIGVGAIQVNLPVYINEMAAVQIRGIVVVAYSFWFAFGQFFASIALYSRNKTHPYDWRVMIYTQFAMIGLMAGIFIILPESPWWLVRKNKLDQAKKVLTWNYKGVPGFDADREISIIAATIEQQKRWELEAKAQGPFAILQGLNLKRFLIGCYPKVLQQFAGLALFTSYATYFFQLAGNKDPFNVTLILTCVGWASVLLDAALVDVIGRRRMTIIGFGGACTGVLIMAIIGCFQYDNAKLGAVLVFGGVFANFCNQLQASTSYAYLTEMPELRFKARATGWGLAFCNIWAILINFCLPLMIQKWQVKAAWFFVCLGIPGTVLAYFIMPESMGRSSAEIHELFVDRVNLRKWKGHKTNIERDLDARMGHAQGI</sequence>
<dbReference type="RefSeq" id="XP_069206555.1">
    <property type="nucleotide sequence ID" value="XM_069356714.1"/>
</dbReference>
<feature type="transmembrane region" description="Helical" evidence="6">
    <location>
        <begin position="137"/>
        <end position="157"/>
    </location>
</feature>
<dbReference type="InterPro" id="IPR036259">
    <property type="entry name" value="MFS_trans_sf"/>
</dbReference>
<feature type="transmembrane region" description="Helical" evidence="6">
    <location>
        <begin position="410"/>
        <end position="434"/>
    </location>
</feature>
<keyword evidence="3 6" id="KW-0812">Transmembrane</keyword>
<evidence type="ECO:0000256" key="2">
    <source>
        <dbReference type="ARBA" id="ARBA00010992"/>
    </source>
</evidence>
<dbReference type="InterPro" id="IPR020846">
    <property type="entry name" value="MFS_dom"/>
</dbReference>
<name>A0ABR3PVY1_9TREE</name>
<evidence type="ECO:0000256" key="6">
    <source>
        <dbReference type="SAM" id="Phobius"/>
    </source>
</evidence>
<dbReference type="InterPro" id="IPR005828">
    <property type="entry name" value="MFS_sugar_transport-like"/>
</dbReference>
<feature type="transmembrane region" description="Helical" evidence="6">
    <location>
        <begin position="446"/>
        <end position="469"/>
    </location>
</feature>
<keyword evidence="9" id="KW-1185">Reference proteome</keyword>
<comment type="similarity">
    <text evidence="2">Belongs to the major facilitator superfamily. Sugar transporter (TC 2.A.1.1) family.</text>
</comment>
<dbReference type="PROSITE" id="PS00217">
    <property type="entry name" value="SUGAR_TRANSPORT_2"/>
    <property type="match status" value="1"/>
</dbReference>